<evidence type="ECO:0000259" key="1">
    <source>
        <dbReference type="PROSITE" id="PS51704"/>
    </source>
</evidence>
<organism evidence="2 3">
    <name type="scientific">Thalassospira profundimaris</name>
    <dbReference type="NCBI Taxonomy" id="502049"/>
    <lineage>
        <taxon>Bacteria</taxon>
        <taxon>Pseudomonadati</taxon>
        <taxon>Pseudomonadota</taxon>
        <taxon>Alphaproteobacteria</taxon>
        <taxon>Rhodospirillales</taxon>
        <taxon>Thalassospiraceae</taxon>
        <taxon>Thalassospira</taxon>
    </lineage>
</organism>
<dbReference type="InterPro" id="IPR017946">
    <property type="entry name" value="PLC-like_Pdiesterase_TIM-brl"/>
</dbReference>
<dbReference type="AlphaFoldDB" id="A0A367VHH2"/>
<proteinExistence type="predicted"/>
<evidence type="ECO:0000313" key="3">
    <source>
        <dbReference type="Proteomes" id="UP000253061"/>
    </source>
</evidence>
<feature type="domain" description="GP-PDE" evidence="1">
    <location>
        <begin position="5"/>
        <end position="241"/>
    </location>
</feature>
<dbReference type="GO" id="GO:0008081">
    <property type="term" value="F:phosphoric diester hydrolase activity"/>
    <property type="evidence" value="ECO:0007669"/>
    <property type="project" value="InterPro"/>
</dbReference>
<dbReference type="EMBL" id="JPWB01000002">
    <property type="protein sequence ID" value="RCK23852.1"/>
    <property type="molecule type" value="Genomic_DNA"/>
</dbReference>
<dbReference type="GO" id="GO:0006629">
    <property type="term" value="P:lipid metabolic process"/>
    <property type="evidence" value="ECO:0007669"/>
    <property type="project" value="InterPro"/>
</dbReference>
<dbReference type="PANTHER" id="PTHR46211:SF1">
    <property type="entry name" value="GLYCEROPHOSPHODIESTER PHOSPHODIESTERASE, CYTOPLASMIC"/>
    <property type="match status" value="1"/>
</dbReference>
<dbReference type="Proteomes" id="UP000253061">
    <property type="component" value="Unassembled WGS sequence"/>
</dbReference>
<accession>A0A367VHH2</accession>
<name>A0A367VHH2_9PROT</name>
<dbReference type="RefSeq" id="WP_062953699.1">
    <property type="nucleotide sequence ID" value="NZ_JPWB01000002.1"/>
</dbReference>
<protein>
    <submittedName>
        <fullName evidence="2">Glycerophosphodiester phosphodiesterase</fullName>
    </submittedName>
</protein>
<sequence length="250" mass="27539">MIEIPHIVAHRGASIEAPENTIAAFRVAGARGAKWIECDVTLSADNKCVLIHDDTLERTTNGTGPIHQSDFETLRGLDAGGWFSDIYKGERIPTLSDTLETLYFMEMGANLEIKPSGCDPVRLCEEVIKELGRSKTVPPILISSFDDTAVAHMRQHMPDLPCGWLLETLPENWKAEYERLGASAIHIDHKALTPVVAAEIVDAGVPLVCYTINDVERAKELFSWGATSVITDDPAKLLMAIPRRPFAAHR</sequence>
<dbReference type="PANTHER" id="PTHR46211">
    <property type="entry name" value="GLYCEROPHOSPHORYL DIESTER PHOSPHODIESTERASE"/>
    <property type="match status" value="1"/>
</dbReference>
<dbReference type="Pfam" id="PF03009">
    <property type="entry name" value="GDPD"/>
    <property type="match status" value="1"/>
</dbReference>
<comment type="caution">
    <text evidence="2">The sequence shown here is derived from an EMBL/GenBank/DDBJ whole genome shotgun (WGS) entry which is preliminary data.</text>
</comment>
<dbReference type="Gene3D" id="3.20.20.190">
    <property type="entry name" value="Phosphatidylinositol (PI) phosphodiesterase"/>
    <property type="match status" value="1"/>
</dbReference>
<dbReference type="PROSITE" id="PS51704">
    <property type="entry name" value="GP_PDE"/>
    <property type="match status" value="1"/>
</dbReference>
<dbReference type="SUPFAM" id="SSF51695">
    <property type="entry name" value="PLC-like phosphodiesterases"/>
    <property type="match status" value="1"/>
</dbReference>
<evidence type="ECO:0000313" key="2">
    <source>
        <dbReference type="EMBL" id="RCK23852.1"/>
    </source>
</evidence>
<gene>
    <name evidence="2" type="ORF">TH6_03780</name>
</gene>
<dbReference type="InterPro" id="IPR030395">
    <property type="entry name" value="GP_PDE_dom"/>
</dbReference>
<reference evidence="2 3" key="1">
    <citation type="submission" date="2014-07" db="EMBL/GenBank/DDBJ databases">
        <title>Draft genome sequence of Thalassospira profundimaris R8-17.</title>
        <authorList>
            <person name="Lai Q."/>
            <person name="Shao Z."/>
        </authorList>
    </citation>
    <scope>NUCLEOTIDE SEQUENCE [LARGE SCALE GENOMIC DNA]</scope>
    <source>
        <strain evidence="2 3">R8-17</strain>
    </source>
</reference>